<dbReference type="EMBL" id="CP019698">
    <property type="protein sequence ID" value="AQS59436.1"/>
    <property type="molecule type" value="Genomic_DNA"/>
</dbReference>
<dbReference type="RefSeq" id="WP_077714506.1">
    <property type="nucleotide sequence ID" value="NZ_CP019698.1"/>
</dbReference>
<keyword evidence="1" id="KW-1133">Transmembrane helix</keyword>
<dbReference type="KEGG" id="dfg:B0537_10255"/>
<accession>A0A1S6IXD7</accession>
<gene>
    <name evidence="2" type="ORF">B0537_10255</name>
</gene>
<proteinExistence type="predicted"/>
<keyword evidence="1" id="KW-0472">Membrane</keyword>
<keyword evidence="1" id="KW-0812">Transmembrane</keyword>
<dbReference type="OrthoDB" id="2936579at2"/>
<dbReference type="Proteomes" id="UP000189464">
    <property type="component" value="Chromosome"/>
</dbReference>
<name>A0A1S6IXD7_9FIRM</name>
<feature type="transmembrane region" description="Helical" evidence="1">
    <location>
        <begin position="53"/>
        <end position="71"/>
    </location>
</feature>
<feature type="transmembrane region" description="Helical" evidence="1">
    <location>
        <begin position="83"/>
        <end position="102"/>
    </location>
</feature>
<organism evidence="2 3">
    <name type="scientific">Desulforamulus ferrireducens</name>
    <dbReference type="NCBI Taxonomy" id="1833852"/>
    <lineage>
        <taxon>Bacteria</taxon>
        <taxon>Bacillati</taxon>
        <taxon>Bacillota</taxon>
        <taxon>Clostridia</taxon>
        <taxon>Eubacteriales</taxon>
        <taxon>Peptococcaceae</taxon>
        <taxon>Desulforamulus</taxon>
    </lineage>
</organism>
<sequence>MARKDRYIGIFFLFLMVFGLYFSSTASNGFCLGDYILNQLGLKAWQNNEEKLGLRYTFFYALILVIIGWKGATKYLKDSHPVIIKKLPWIFLGLLIFVVPATTELAKNTYYSLQQGVNAIEYDAKSSNCYVDLEEEGQWVAGTIVLTNHSSKVISLYVKLVDRKYFTEDVVLKDEQNEFVFKIHPKEKTFWHYKFSISEGKTKIQSGKLIGPAIELMEINSFR</sequence>
<evidence type="ECO:0000313" key="3">
    <source>
        <dbReference type="Proteomes" id="UP000189464"/>
    </source>
</evidence>
<protein>
    <submittedName>
        <fullName evidence="2">Uncharacterized protein</fullName>
    </submittedName>
</protein>
<evidence type="ECO:0000313" key="2">
    <source>
        <dbReference type="EMBL" id="AQS59436.1"/>
    </source>
</evidence>
<keyword evidence="3" id="KW-1185">Reference proteome</keyword>
<evidence type="ECO:0000256" key="1">
    <source>
        <dbReference type="SAM" id="Phobius"/>
    </source>
</evidence>
<reference evidence="2 3" key="1">
    <citation type="journal article" date="2016" name="Int. J. Syst. Evol. Microbiol.">
        <title>Desulfotomaculum ferrireducens sp. nov., a moderately thermophilic sulfate-reducing and dissimilatory Fe(III)-reducing bacterium isolated from compost.</title>
        <authorList>
            <person name="Yang G."/>
            <person name="Guo J."/>
            <person name="Zhuang L."/>
            <person name="Yuan Y."/>
            <person name="Zhou S."/>
        </authorList>
    </citation>
    <scope>NUCLEOTIDE SEQUENCE [LARGE SCALE GENOMIC DNA]</scope>
    <source>
        <strain evidence="2 3">GSS09</strain>
    </source>
</reference>
<dbReference type="AlphaFoldDB" id="A0A1S6IXD7"/>